<reference evidence="2" key="1">
    <citation type="submission" date="2022-07" db="EMBL/GenBank/DDBJ databases">
        <title>Draft genome sequence of Zalerion maritima ATCC 34329, a (micro)plastics degrading marine fungus.</title>
        <authorList>
            <person name="Paco A."/>
            <person name="Goncalves M.F.M."/>
            <person name="Rocha-Santos T.A.P."/>
            <person name="Alves A."/>
        </authorList>
    </citation>
    <scope>NUCLEOTIDE SEQUENCE</scope>
    <source>
        <strain evidence="2">ATCC 34329</strain>
    </source>
</reference>
<feature type="region of interest" description="Disordered" evidence="1">
    <location>
        <begin position="142"/>
        <end position="161"/>
    </location>
</feature>
<keyword evidence="3" id="KW-1185">Reference proteome</keyword>
<name>A0AAD5RKP5_9PEZI</name>
<evidence type="ECO:0000313" key="3">
    <source>
        <dbReference type="Proteomes" id="UP001201980"/>
    </source>
</evidence>
<evidence type="ECO:0000256" key="1">
    <source>
        <dbReference type="SAM" id="MobiDB-lite"/>
    </source>
</evidence>
<protein>
    <submittedName>
        <fullName evidence="2">Uncharacterized protein</fullName>
    </submittedName>
</protein>
<proteinExistence type="predicted"/>
<dbReference type="AlphaFoldDB" id="A0AAD5RKP5"/>
<comment type="caution">
    <text evidence="2">The sequence shown here is derived from an EMBL/GenBank/DDBJ whole genome shotgun (WGS) entry which is preliminary data.</text>
</comment>
<evidence type="ECO:0000313" key="2">
    <source>
        <dbReference type="EMBL" id="KAJ2896193.1"/>
    </source>
</evidence>
<accession>A0AAD5RKP5</accession>
<dbReference type="Proteomes" id="UP001201980">
    <property type="component" value="Unassembled WGS sequence"/>
</dbReference>
<dbReference type="EMBL" id="JAKWBI020000346">
    <property type="protein sequence ID" value="KAJ2896193.1"/>
    <property type="molecule type" value="Genomic_DNA"/>
</dbReference>
<sequence length="315" mass="34781">MLASDERKSPYFQLQFLEHRCMGPEDVPQLSLNTSFFDFSVRWRIGLLNTKNRYHSVGLMRCASSGWMKEEKVLSGMEYSCSTPQVAASPSPNSTFVHAGADTATLAASTTQQHQSSRHSPWKKLSPIISLLLMQKTSRHSFATDCTQPNASSTPSPQIGSSYRPATHLVTTNPAVHGGLGYRASLSSYPKPDTTKYFLALKDRMNTVLDRSKETTGSLAAVVSIENAKLAQSEARREPADSLKFSMKLRDTTHESLIGKISHDAHLDHSCLLPVSILITAAWVVVAYWPTISTNLVQCVQSRQPRIDLEMGDLP</sequence>
<organism evidence="2 3">
    <name type="scientific">Zalerion maritima</name>
    <dbReference type="NCBI Taxonomy" id="339359"/>
    <lineage>
        <taxon>Eukaryota</taxon>
        <taxon>Fungi</taxon>
        <taxon>Dikarya</taxon>
        <taxon>Ascomycota</taxon>
        <taxon>Pezizomycotina</taxon>
        <taxon>Sordariomycetes</taxon>
        <taxon>Lulworthiomycetidae</taxon>
        <taxon>Lulworthiales</taxon>
        <taxon>Lulworthiaceae</taxon>
        <taxon>Zalerion</taxon>
    </lineage>
</organism>
<gene>
    <name evidence="2" type="ORF">MKZ38_005761</name>
</gene>